<organism evidence="2 3">
    <name type="scientific">Fumia xinanensis</name>
    <dbReference type="NCBI Taxonomy" id="2763659"/>
    <lineage>
        <taxon>Bacteria</taxon>
        <taxon>Bacillati</taxon>
        <taxon>Bacillota</taxon>
        <taxon>Clostridia</taxon>
        <taxon>Eubacteriales</taxon>
        <taxon>Oscillospiraceae</taxon>
        <taxon>Fumia</taxon>
    </lineage>
</organism>
<gene>
    <name evidence="2" type="ORF">H8710_09130</name>
</gene>
<evidence type="ECO:0000259" key="1">
    <source>
        <dbReference type="Pfam" id="PF21805"/>
    </source>
</evidence>
<dbReference type="EMBL" id="JACRSV010000002">
    <property type="protein sequence ID" value="MBC8560229.1"/>
    <property type="molecule type" value="Genomic_DNA"/>
</dbReference>
<feature type="domain" description="Imm-5-like" evidence="1">
    <location>
        <begin position="34"/>
        <end position="157"/>
    </location>
</feature>
<accession>A0A926E4Z8</accession>
<comment type="caution">
    <text evidence="2">The sequence shown here is derived from an EMBL/GenBank/DDBJ whole genome shotgun (WGS) entry which is preliminary data.</text>
</comment>
<evidence type="ECO:0000313" key="3">
    <source>
        <dbReference type="Proteomes" id="UP000610760"/>
    </source>
</evidence>
<name>A0A926E4Z8_9FIRM</name>
<reference evidence="2" key="1">
    <citation type="submission" date="2020-08" db="EMBL/GenBank/DDBJ databases">
        <title>Genome public.</title>
        <authorList>
            <person name="Liu C."/>
            <person name="Sun Q."/>
        </authorList>
    </citation>
    <scope>NUCLEOTIDE SEQUENCE</scope>
    <source>
        <strain evidence="2">NSJ-33</strain>
    </source>
</reference>
<proteinExistence type="predicted"/>
<keyword evidence="3" id="KW-1185">Reference proteome</keyword>
<dbReference type="Proteomes" id="UP000610760">
    <property type="component" value="Unassembled WGS sequence"/>
</dbReference>
<dbReference type="Pfam" id="PF21805">
    <property type="entry name" value="Imm5_like"/>
    <property type="match status" value="1"/>
</dbReference>
<dbReference type="InterPro" id="IPR048667">
    <property type="entry name" value="Imm5-like"/>
</dbReference>
<evidence type="ECO:0000313" key="2">
    <source>
        <dbReference type="EMBL" id="MBC8560229.1"/>
    </source>
</evidence>
<dbReference type="AlphaFoldDB" id="A0A926E4Z8"/>
<dbReference type="RefSeq" id="WP_249295207.1">
    <property type="nucleotide sequence ID" value="NZ_JACRSV010000002.1"/>
</dbReference>
<sequence>MDWIKEVEAAQKAKRQILFSTDSEFLSDLQVSLAVQDRRTVILWALELAGEAVRTLEEKYPGEQRPANVLEAARLWASGKIKMPEAKAAILACHAMAKELSSPEDIALCHGVGQACSTVHTAGHAIGFPVYELTAIVHRFGITQCREPVENRKREYLERLIYWKEHMGDGHGQWAPFLCR</sequence>
<protein>
    <recommendedName>
        <fullName evidence="1">Imm-5-like domain-containing protein</fullName>
    </recommendedName>
</protein>